<protein>
    <submittedName>
        <fullName evidence="6">Formylmethanofuran dehydrogenase, subunit E</fullName>
    </submittedName>
</protein>
<dbReference type="SUPFAM" id="SSF143555">
    <property type="entry name" value="FwdE-like"/>
    <property type="match status" value="1"/>
</dbReference>
<dbReference type="GO" id="GO:0008270">
    <property type="term" value="F:zinc ion binding"/>
    <property type="evidence" value="ECO:0007669"/>
    <property type="project" value="UniProtKB-KW"/>
</dbReference>
<evidence type="ECO:0000256" key="2">
    <source>
        <dbReference type="ARBA" id="ARBA00022771"/>
    </source>
</evidence>
<sequence>MNTLEDDVRRCVDFHGHLCPGLALGIVAARAGLEELGVDRSHDEEVVSCLETDACCADAVQVLSGSTFGKGNFIYRDVGKVAMTFISRDRESSVRLCLKPGAIRLSDAHRALMDKVMGRGNPTEAQHKEFWRLHNQRAEEILRMPWSDIFSMTTVAPAIPPKAVIEPSALCDRCGEPVMASKLKEIDGRALCLTCRST</sequence>
<dbReference type="Pfam" id="PF01258">
    <property type="entry name" value="zf-dskA_traR"/>
    <property type="match status" value="1"/>
</dbReference>
<keyword evidence="2" id="KW-0863">Zinc-finger</keyword>
<evidence type="ECO:0000256" key="3">
    <source>
        <dbReference type="ARBA" id="ARBA00022833"/>
    </source>
</evidence>
<accession>A0A1G5F4L5</accession>
<dbReference type="PIRSF" id="PIRSF006578">
    <property type="entry name" value="FwdE"/>
    <property type="match status" value="1"/>
</dbReference>
<dbReference type="InterPro" id="IPR026328">
    <property type="entry name" value="FmdE"/>
</dbReference>
<keyword evidence="3" id="KW-0862">Zinc</keyword>
<dbReference type="InterPro" id="IPR053194">
    <property type="entry name" value="tRNA_methyltr_O"/>
</dbReference>
<evidence type="ECO:0000313" key="6">
    <source>
        <dbReference type="EMBL" id="SCY34147.1"/>
    </source>
</evidence>
<evidence type="ECO:0000256" key="1">
    <source>
        <dbReference type="ARBA" id="ARBA00022723"/>
    </source>
</evidence>
<organism evidence="6 7">
    <name type="scientific">Desulfoluna spongiiphila</name>
    <dbReference type="NCBI Taxonomy" id="419481"/>
    <lineage>
        <taxon>Bacteria</taxon>
        <taxon>Pseudomonadati</taxon>
        <taxon>Thermodesulfobacteriota</taxon>
        <taxon>Desulfobacteria</taxon>
        <taxon>Desulfobacterales</taxon>
        <taxon>Desulfolunaceae</taxon>
        <taxon>Desulfoluna</taxon>
    </lineage>
</organism>
<evidence type="ECO:0000259" key="4">
    <source>
        <dbReference type="Pfam" id="PF01258"/>
    </source>
</evidence>
<name>A0A1G5F4L5_9BACT</name>
<dbReference type="PANTHER" id="PTHR39418:SF1">
    <property type="entry name" value="DEHYDROGENASE"/>
    <property type="match status" value="1"/>
</dbReference>
<keyword evidence="7" id="KW-1185">Reference proteome</keyword>
<dbReference type="Pfam" id="PF02663">
    <property type="entry name" value="FmdE"/>
    <property type="match status" value="1"/>
</dbReference>
<dbReference type="STRING" id="419481.SAMN05216233_107134"/>
<proteinExistence type="predicted"/>
<dbReference type="InterPro" id="IPR000962">
    <property type="entry name" value="Znf_DskA_TraR"/>
</dbReference>
<feature type="domain" description="Formylmethanofuran dehydrogenase subunit E" evidence="5">
    <location>
        <begin position="14"/>
        <end position="151"/>
    </location>
</feature>
<reference evidence="6 7" key="1">
    <citation type="submission" date="2016-10" db="EMBL/GenBank/DDBJ databases">
        <authorList>
            <person name="de Groot N.N."/>
        </authorList>
    </citation>
    <scope>NUCLEOTIDE SEQUENCE [LARGE SCALE GENOMIC DNA]</scope>
    <source>
        <strain evidence="6 7">AA1</strain>
    </source>
</reference>
<dbReference type="PANTHER" id="PTHR39418">
    <property type="entry name" value="DEHYDROGENASE-RELATED"/>
    <property type="match status" value="1"/>
</dbReference>
<gene>
    <name evidence="6" type="ORF">SAMN05216233_107134</name>
</gene>
<evidence type="ECO:0000313" key="7">
    <source>
        <dbReference type="Proteomes" id="UP000198870"/>
    </source>
</evidence>
<evidence type="ECO:0000259" key="5">
    <source>
        <dbReference type="Pfam" id="PF02663"/>
    </source>
</evidence>
<feature type="domain" description="Zinc finger DksA/TraR C4-type" evidence="4">
    <location>
        <begin position="170"/>
        <end position="196"/>
    </location>
</feature>
<dbReference type="RefSeq" id="WP_175469671.1">
    <property type="nucleotide sequence ID" value="NZ_FMUX01000007.1"/>
</dbReference>
<dbReference type="Gene3D" id="3.30.1330.130">
    <property type="match status" value="1"/>
</dbReference>
<dbReference type="AlphaFoldDB" id="A0A1G5F4L5"/>
<dbReference type="EMBL" id="FMUX01000007">
    <property type="protein sequence ID" value="SCY34147.1"/>
    <property type="molecule type" value="Genomic_DNA"/>
</dbReference>
<dbReference type="Proteomes" id="UP000198870">
    <property type="component" value="Unassembled WGS sequence"/>
</dbReference>
<keyword evidence="1" id="KW-0479">Metal-binding</keyword>
<dbReference type="InterPro" id="IPR003814">
    <property type="entry name" value="FmdEsu_dom"/>
</dbReference>